<dbReference type="EnsemblProtists" id="EOD07137">
    <property type="protein sequence ID" value="EOD07137"/>
    <property type="gene ID" value="EMIHUDRAFT_448497"/>
</dbReference>
<dbReference type="RefSeq" id="XP_005759566.1">
    <property type="nucleotide sequence ID" value="XM_005759509.1"/>
</dbReference>
<keyword evidence="2" id="KW-0472">Membrane</keyword>
<organism evidence="3 4">
    <name type="scientific">Emiliania huxleyi (strain CCMP1516)</name>
    <dbReference type="NCBI Taxonomy" id="280463"/>
    <lineage>
        <taxon>Eukaryota</taxon>
        <taxon>Haptista</taxon>
        <taxon>Haptophyta</taxon>
        <taxon>Prymnesiophyceae</taxon>
        <taxon>Isochrysidales</taxon>
        <taxon>Noelaerhabdaceae</taxon>
        <taxon>Emiliania</taxon>
    </lineage>
</organism>
<reference evidence="3" key="2">
    <citation type="submission" date="2024-10" db="UniProtKB">
        <authorList>
            <consortium name="EnsemblProtists"/>
        </authorList>
    </citation>
    <scope>IDENTIFICATION</scope>
</reference>
<evidence type="ECO:0008006" key="5">
    <source>
        <dbReference type="Google" id="ProtNLM"/>
    </source>
</evidence>
<dbReference type="HOGENOM" id="CLU_835315_0_0_1"/>
<reference evidence="4" key="1">
    <citation type="journal article" date="2013" name="Nature">
        <title>Pan genome of the phytoplankton Emiliania underpins its global distribution.</title>
        <authorList>
            <person name="Read B.A."/>
            <person name="Kegel J."/>
            <person name="Klute M.J."/>
            <person name="Kuo A."/>
            <person name="Lefebvre S.C."/>
            <person name="Maumus F."/>
            <person name="Mayer C."/>
            <person name="Miller J."/>
            <person name="Monier A."/>
            <person name="Salamov A."/>
            <person name="Young J."/>
            <person name="Aguilar M."/>
            <person name="Claverie J.M."/>
            <person name="Frickenhaus S."/>
            <person name="Gonzalez K."/>
            <person name="Herman E.K."/>
            <person name="Lin Y.C."/>
            <person name="Napier J."/>
            <person name="Ogata H."/>
            <person name="Sarno A.F."/>
            <person name="Shmutz J."/>
            <person name="Schroeder D."/>
            <person name="de Vargas C."/>
            <person name="Verret F."/>
            <person name="von Dassow P."/>
            <person name="Valentin K."/>
            <person name="Van de Peer Y."/>
            <person name="Wheeler G."/>
            <person name="Dacks J.B."/>
            <person name="Delwiche C.F."/>
            <person name="Dyhrman S.T."/>
            <person name="Glockner G."/>
            <person name="John U."/>
            <person name="Richards T."/>
            <person name="Worden A.Z."/>
            <person name="Zhang X."/>
            <person name="Grigoriev I.V."/>
            <person name="Allen A.E."/>
            <person name="Bidle K."/>
            <person name="Borodovsky M."/>
            <person name="Bowler C."/>
            <person name="Brownlee C."/>
            <person name="Cock J.M."/>
            <person name="Elias M."/>
            <person name="Gladyshev V.N."/>
            <person name="Groth M."/>
            <person name="Guda C."/>
            <person name="Hadaegh A."/>
            <person name="Iglesias-Rodriguez M.D."/>
            <person name="Jenkins J."/>
            <person name="Jones B.M."/>
            <person name="Lawson T."/>
            <person name="Leese F."/>
            <person name="Lindquist E."/>
            <person name="Lobanov A."/>
            <person name="Lomsadze A."/>
            <person name="Malik S.B."/>
            <person name="Marsh M.E."/>
            <person name="Mackinder L."/>
            <person name="Mock T."/>
            <person name="Mueller-Roeber B."/>
            <person name="Pagarete A."/>
            <person name="Parker M."/>
            <person name="Probert I."/>
            <person name="Quesneville H."/>
            <person name="Raines C."/>
            <person name="Rensing S.A."/>
            <person name="Riano-Pachon D.M."/>
            <person name="Richier S."/>
            <person name="Rokitta S."/>
            <person name="Shiraiwa Y."/>
            <person name="Soanes D.M."/>
            <person name="van der Giezen M."/>
            <person name="Wahlund T.M."/>
            <person name="Williams B."/>
            <person name="Wilson W."/>
            <person name="Wolfe G."/>
            <person name="Wurch L.L."/>
        </authorList>
    </citation>
    <scope>NUCLEOTIDE SEQUENCE</scope>
</reference>
<feature type="region of interest" description="Disordered" evidence="1">
    <location>
        <begin position="246"/>
        <end position="266"/>
    </location>
</feature>
<sequence>MLLCSACPTGWSNECGACLVEAPSCPSPWLMWTVAACGADTPFGAVCRSAGNTSVCGTRHDLDNCGLLGHDDVYLRLECEDAGKAAVPVEFASGLSLERAVEPEAAEHHFEVDAPTVSELEAAELGIVVGILAAVVLLTLCFCVMCLCRGGGGQRQTDLPTTAKLQAEPSYTASREFRKAEAMAHVQQARVRAREAAACESGDGPSSSAPRPRVVCLAAPAVDPCTGAVLKSSLVGRFVDVTLRSSGGSSGEGAAGGAAPRDENPVGAAREWLSGKMIKALRRDAEHFGGESSAALASERVARARDQARRRQAAEAAEAELAKLGPDGAVSRV</sequence>
<evidence type="ECO:0000313" key="4">
    <source>
        <dbReference type="Proteomes" id="UP000013827"/>
    </source>
</evidence>
<accession>A0A0D3I7A2</accession>
<keyword evidence="2" id="KW-1133">Transmembrane helix</keyword>
<name>A0A0D3I7A2_EMIH1</name>
<dbReference type="AlphaFoldDB" id="A0A0D3I7A2"/>
<dbReference type="KEGG" id="ehx:EMIHUDRAFT_448497"/>
<keyword evidence="4" id="KW-1185">Reference proteome</keyword>
<dbReference type="PaxDb" id="2903-EOD07137"/>
<proteinExistence type="predicted"/>
<evidence type="ECO:0000256" key="1">
    <source>
        <dbReference type="SAM" id="MobiDB-lite"/>
    </source>
</evidence>
<feature type="transmembrane region" description="Helical" evidence="2">
    <location>
        <begin position="125"/>
        <end position="148"/>
    </location>
</feature>
<protein>
    <recommendedName>
        <fullName evidence="5">SRCR domain-containing protein</fullName>
    </recommendedName>
</protein>
<dbReference type="Proteomes" id="UP000013827">
    <property type="component" value="Unassembled WGS sequence"/>
</dbReference>
<dbReference type="GeneID" id="17253410"/>
<evidence type="ECO:0000313" key="3">
    <source>
        <dbReference type="EnsemblProtists" id="EOD07137"/>
    </source>
</evidence>
<evidence type="ECO:0000256" key="2">
    <source>
        <dbReference type="SAM" id="Phobius"/>
    </source>
</evidence>
<keyword evidence="2" id="KW-0812">Transmembrane</keyword>